<dbReference type="Gene3D" id="1.10.110.10">
    <property type="entry name" value="Plant lipid-transfer and hydrophobic proteins"/>
    <property type="match status" value="1"/>
</dbReference>
<protein>
    <recommendedName>
        <fullName evidence="4">Non-specific lipid-transfer protein</fullName>
    </recommendedName>
</protein>
<name>A0ABC8UL13_9AQUA</name>
<evidence type="ECO:0000256" key="2">
    <source>
        <dbReference type="ARBA" id="ARBA00022448"/>
    </source>
</evidence>
<dbReference type="Proteomes" id="UP001642360">
    <property type="component" value="Unassembled WGS sequence"/>
</dbReference>
<organism evidence="7 8">
    <name type="scientific">Ilex paraguariensis</name>
    <name type="common">yerba mate</name>
    <dbReference type="NCBI Taxonomy" id="185542"/>
    <lineage>
        <taxon>Eukaryota</taxon>
        <taxon>Viridiplantae</taxon>
        <taxon>Streptophyta</taxon>
        <taxon>Embryophyta</taxon>
        <taxon>Tracheophyta</taxon>
        <taxon>Spermatophyta</taxon>
        <taxon>Magnoliopsida</taxon>
        <taxon>eudicotyledons</taxon>
        <taxon>Gunneridae</taxon>
        <taxon>Pentapetalae</taxon>
        <taxon>asterids</taxon>
        <taxon>campanulids</taxon>
        <taxon>Aquifoliales</taxon>
        <taxon>Aquifoliaceae</taxon>
        <taxon>Ilex</taxon>
    </lineage>
</organism>
<dbReference type="GO" id="GO:0008289">
    <property type="term" value="F:lipid binding"/>
    <property type="evidence" value="ECO:0007669"/>
    <property type="project" value="UniProtKB-KW"/>
</dbReference>
<feature type="signal peptide" evidence="5">
    <location>
        <begin position="1"/>
        <end position="28"/>
    </location>
</feature>
<feature type="domain" description="Bifunctional inhibitor/plant lipid transfer protein/seed storage helical" evidence="6">
    <location>
        <begin position="31"/>
        <end position="115"/>
    </location>
</feature>
<dbReference type="AlphaFoldDB" id="A0ABC8UL13"/>
<keyword evidence="5" id="KW-0732">Signal</keyword>
<keyword evidence="2 4" id="KW-0813">Transport</keyword>
<evidence type="ECO:0000256" key="1">
    <source>
        <dbReference type="ARBA" id="ARBA00009748"/>
    </source>
</evidence>
<sequence>MGGKVIGCSVCILGLVVVLGVIAGPVNAIPCQNALVKLLPCEPFLVGSAESVSVPCCQSVEALNQIATSKPERQSLCECFKKAAPAMGVKVDRAKELPDLCKVQVPVAIDPNINCNK</sequence>
<reference evidence="7 8" key="1">
    <citation type="submission" date="2024-02" db="EMBL/GenBank/DDBJ databases">
        <authorList>
            <person name="Vignale AGUSTIN F."/>
            <person name="Sosa J E."/>
            <person name="Modenutti C."/>
        </authorList>
    </citation>
    <scope>NUCLEOTIDE SEQUENCE [LARGE SCALE GENOMIC DNA]</scope>
</reference>
<dbReference type="SMART" id="SM00499">
    <property type="entry name" value="AAI"/>
    <property type="match status" value="1"/>
</dbReference>
<evidence type="ECO:0000259" key="6">
    <source>
        <dbReference type="SMART" id="SM00499"/>
    </source>
</evidence>
<evidence type="ECO:0000256" key="3">
    <source>
        <dbReference type="ARBA" id="ARBA00023121"/>
    </source>
</evidence>
<dbReference type="CDD" id="cd01960">
    <property type="entry name" value="nsLTP1"/>
    <property type="match status" value="1"/>
</dbReference>
<evidence type="ECO:0000313" key="7">
    <source>
        <dbReference type="EMBL" id="CAK9181701.1"/>
    </source>
</evidence>
<accession>A0ABC8UL13</accession>
<dbReference type="SUPFAM" id="SSF47699">
    <property type="entry name" value="Bifunctional inhibitor/lipid-transfer protein/seed storage 2S albumin"/>
    <property type="match status" value="1"/>
</dbReference>
<dbReference type="InterPro" id="IPR000528">
    <property type="entry name" value="Plant_nsLTP"/>
</dbReference>
<comment type="caution">
    <text evidence="7">The sequence shown here is derived from an EMBL/GenBank/DDBJ whole genome shotgun (WGS) entry which is preliminary data.</text>
</comment>
<dbReference type="Pfam" id="PF00234">
    <property type="entry name" value="Tryp_alpha_amyl"/>
    <property type="match status" value="1"/>
</dbReference>
<comment type="similarity">
    <text evidence="1 4">Belongs to the plant LTP family.</text>
</comment>
<proteinExistence type="inferred from homology"/>
<evidence type="ECO:0000313" key="8">
    <source>
        <dbReference type="Proteomes" id="UP001642360"/>
    </source>
</evidence>
<evidence type="ECO:0000256" key="4">
    <source>
        <dbReference type="RuleBase" id="RU000628"/>
    </source>
</evidence>
<comment type="function">
    <text evidence="4">Plant non-specific lipid-transfer proteins transfer phospholipids as well as galactolipids across membranes. May play a role in wax or cutin deposition in the cell walls of expanding epidermal cells and certain secretory tissues.</text>
</comment>
<dbReference type="PRINTS" id="PR00382">
    <property type="entry name" value="LIPIDTRNSFER"/>
</dbReference>
<dbReference type="InterPro" id="IPR016140">
    <property type="entry name" value="Bifunc_inhib/LTP/seed_store"/>
</dbReference>
<dbReference type="InterPro" id="IPR036312">
    <property type="entry name" value="Bifun_inhib/LTP/seed_sf"/>
</dbReference>
<dbReference type="PANTHER" id="PTHR33076">
    <property type="entry name" value="NON-SPECIFIC LIPID-TRANSFER PROTEIN 2-RELATED"/>
    <property type="match status" value="1"/>
</dbReference>
<dbReference type="EMBL" id="CAUOFW020008135">
    <property type="protein sequence ID" value="CAK9181701.1"/>
    <property type="molecule type" value="Genomic_DNA"/>
</dbReference>
<feature type="chain" id="PRO_5044800756" description="Non-specific lipid-transfer protein" evidence="5">
    <location>
        <begin position="29"/>
        <end position="117"/>
    </location>
</feature>
<keyword evidence="8" id="KW-1185">Reference proteome</keyword>
<evidence type="ECO:0000256" key="5">
    <source>
        <dbReference type="SAM" id="SignalP"/>
    </source>
</evidence>
<keyword evidence="3 4" id="KW-0446">Lipid-binding</keyword>
<gene>
    <name evidence="7" type="ORF">ILEXP_LOCUS51784</name>
</gene>